<name>A0A9W6MDH2_9ACTN</name>
<feature type="domain" description="HTH marR-type" evidence="2">
    <location>
        <begin position="12"/>
        <end position="58"/>
    </location>
</feature>
<organism evidence="3 4">
    <name type="scientific">Streptosporangium carneum</name>
    <dbReference type="NCBI Taxonomy" id="47481"/>
    <lineage>
        <taxon>Bacteria</taxon>
        <taxon>Bacillati</taxon>
        <taxon>Actinomycetota</taxon>
        <taxon>Actinomycetes</taxon>
        <taxon>Streptosporangiales</taxon>
        <taxon>Streptosporangiaceae</taxon>
        <taxon>Streptosporangium</taxon>
    </lineage>
</organism>
<comment type="similarity">
    <text evidence="1">Belongs to the ROK (NagC/XylR) family.</text>
</comment>
<dbReference type="Pfam" id="PF12802">
    <property type="entry name" value="MarR_2"/>
    <property type="match status" value="1"/>
</dbReference>
<dbReference type="Proteomes" id="UP001143474">
    <property type="component" value="Unassembled WGS sequence"/>
</dbReference>
<evidence type="ECO:0000256" key="1">
    <source>
        <dbReference type="ARBA" id="ARBA00006479"/>
    </source>
</evidence>
<protein>
    <submittedName>
        <fullName evidence="3">Sugar kinase</fullName>
    </submittedName>
</protein>
<reference evidence="3" key="1">
    <citation type="journal article" date="2014" name="Int. J. Syst. Evol. Microbiol.">
        <title>Complete genome sequence of Corynebacterium casei LMG S-19264T (=DSM 44701T), isolated from a smear-ripened cheese.</title>
        <authorList>
            <consortium name="US DOE Joint Genome Institute (JGI-PGF)"/>
            <person name="Walter F."/>
            <person name="Albersmeier A."/>
            <person name="Kalinowski J."/>
            <person name="Ruckert C."/>
        </authorList>
    </citation>
    <scope>NUCLEOTIDE SEQUENCE</scope>
    <source>
        <strain evidence="3">VKM Ac-2007</strain>
    </source>
</reference>
<dbReference type="SUPFAM" id="SSF53067">
    <property type="entry name" value="Actin-like ATPase domain"/>
    <property type="match status" value="1"/>
</dbReference>
<evidence type="ECO:0000259" key="2">
    <source>
        <dbReference type="Pfam" id="PF12802"/>
    </source>
</evidence>
<dbReference type="InterPro" id="IPR036388">
    <property type="entry name" value="WH-like_DNA-bd_sf"/>
</dbReference>
<gene>
    <name evidence="3" type="ORF">GCM10017600_31990</name>
</gene>
<dbReference type="Pfam" id="PF00480">
    <property type="entry name" value="ROK"/>
    <property type="match status" value="1"/>
</dbReference>
<dbReference type="InterPro" id="IPR000600">
    <property type="entry name" value="ROK"/>
</dbReference>
<dbReference type="PANTHER" id="PTHR18964:SF149">
    <property type="entry name" value="BIFUNCTIONAL UDP-N-ACETYLGLUCOSAMINE 2-EPIMERASE_N-ACETYLMANNOSAMINE KINASE"/>
    <property type="match status" value="1"/>
</dbReference>
<comment type="caution">
    <text evidence="3">The sequence shown here is derived from an EMBL/GenBank/DDBJ whole genome shotgun (WGS) entry which is preliminary data.</text>
</comment>
<dbReference type="EMBL" id="BSEV01000006">
    <property type="protein sequence ID" value="GLK09793.1"/>
    <property type="molecule type" value="Genomic_DNA"/>
</dbReference>
<sequence length="417" mass="42480">MSSGSPRVLRTLNERATLELLLRSGPLTRGELESLTGLSKASAAEVLRRLEAARLVKKGGRKPGSAGPAAHMWALDGSCCHVAGVDVTPDALDVAVADLTGQVVGEHRMATPGIHDPIGSLAAAVGEAARAAGLRTGDLDQVVIGMPGVVDVVGDRLDSVIQLPSWEHVHDLAPLRARLGNDRVRMENDVNLVAVEEMVKGAAREAESFALFWLGQGIGAGVVLKGALWRGATGRGGEIGSIVVPDPVERGRVLGPEGGSLDSILGAEAVLRLARAHGLAADATPIAETGTETGAGRGAMAASTADSTARAAADVLREAVADGHTAFLESLAARMAVGVIAVVGVIDPDLVVLGGSLCAAGGEELRRMVAVRLAATSLARTPLALSTVSGNAVRAGAVEFALDIAREQVFKAGTAGR</sequence>
<dbReference type="CDD" id="cd23763">
    <property type="entry name" value="ASKHA_ATPase_ROK"/>
    <property type="match status" value="1"/>
</dbReference>
<reference evidence="3" key="2">
    <citation type="submission" date="2023-01" db="EMBL/GenBank/DDBJ databases">
        <authorList>
            <person name="Sun Q."/>
            <person name="Evtushenko L."/>
        </authorList>
    </citation>
    <scope>NUCLEOTIDE SEQUENCE</scope>
    <source>
        <strain evidence="3">VKM Ac-2007</strain>
    </source>
</reference>
<dbReference type="GO" id="GO:0016301">
    <property type="term" value="F:kinase activity"/>
    <property type="evidence" value="ECO:0007669"/>
    <property type="project" value="UniProtKB-KW"/>
</dbReference>
<proteinExistence type="inferred from homology"/>
<evidence type="ECO:0000313" key="3">
    <source>
        <dbReference type="EMBL" id="GLK09793.1"/>
    </source>
</evidence>
<dbReference type="InterPro" id="IPR000835">
    <property type="entry name" value="HTH_MarR-typ"/>
</dbReference>
<dbReference type="InterPro" id="IPR043129">
    <property type="entry name" value="ATPase_NBD"/>
</dbReference>
<evidence type="ECO:0000313" key="4">
    <source>
        <dbReference type="Proteomes" id="UP001143474"/>
    </source>
</evidence>
<dbReference type="InterPro" id="IPR036390">
    <property type="entry name" value="WH_DNA-bd_sf"/>
</dbReference>
<keyword evidence="3" id="KW-0418">Kinase</keyword>
<keyword evidence="3" id="KW-0808">Transferase</keyword>
<dbReference type="PANTHER" id="PTHR18964">
    <property type="entry name" value="ROK (REPRESSOR, ORF, KINASE) FAMILY"/>
    <property type="match status" value="1"/>
</dbReference>
<accession>A0A9W6MDH2</accession>
<dbReference type="Gene3D" id="1.10.10.10">
    <property type="entry name" value="Winged helix-like DNA-binding domain superfamily/Winged helix DNA-binding domain"/>
    <property type="match status" value="1"/>
</dbReference>
<dbReference type="Gene3D" id="3.30.420.40">
    <property type="match status" value="2"/>
</dbReference>
<dbReference type="RefSeq" id="WP_271218248.1">
    <property type="nucleotide sequence ID" value="NZ_BAAAVD010000028.1"/>
</dbReference>
<dbReference type="SUPFAM" id="SSF46785">
    <property type="entry name" value="Winged helix' DNA-binding domain"/>
    <property type="match status" value="1"/>
</dbReference>
<dbReference type="AlphaFoldDB" id="A0A9W6MDH2"/>
<dbReference type="GO" id="GO:0003700">
    <property type="term" value="F:DNA-binding transcription factor activity"/>
    <property type="evidence" value="ECO:0007669"/>
    <property type="project" value="InterPro"/>
</dbReference>
<keyword evidence="4" id="KW-1185">Reference proteome</keyword>